<dbReference type="CDD" id="cd16917">
    <property type="entry name" value="HATPase_UhpB-NarQ-NarX-like"/>
    <property type="match status" value="1"/>
</dbReference>
<sequence length="404" mass="42920">MAMASSPVAAPAEPVFRIDRTMALVGACQLLELGWIVLGRTADGALAALASCAAAAAGWLALGFRARRPLAAAVVALLVTLVYYTHAGINGPTPALIFMVALYSVARSGQLTAVVALAVLIMLVIAYGELGVVDQQRSVDNMSIALLSGWFLSVIAFSHAMRTRQAYLAEAEARALAAERERDVRAKQSATEERLRLARELHDVLGHNISLIHVQTNAALHRSTRRPGQTAELITALEFVRDTSKEALRELRGTLGVLRQVDEAAPTAPTAGLDRLGELADRAAVTGLNVKVTVEGEQPVLSSKISLAAYRIVQESLTNITRHAQAAHATIEVTYTPDTLRVRIEDDGQGSADDHSQGSGIVGMTERARALGGRLTAHDTGQGFRVDATLPLTTADPLPEPTVN</sequence>
<name>A0A1S6QMQ9_9ACTN</name>
<comment type="catalytic activity">
    <reaction evidence="1">
        <text>ATP + protein L-histidine = ADP + protein N-phospho-L-histidine.</text>
        <dbReference type="EC" id="2.7.13.3"/>
    </reaction>
</comment>
<reference evidence="12" key="1">
    <citation type="submission" date="2016-09" db="EMBL/GenBank/DDBJ databases">
        <authorList>
            <person name="Capua I."/>
            <person name="De Benedictis P."/>
            <person name="Joannis T."/>
            <person name="Lombin L.H."/>
            <person name="Cattoli G."/>
        </authorList>
    </citation>
    <scope>NUCLEOTIDE SEQUENCE</scope>
    <source>
        <strain evidence="12">Sgr29</strain>
    </source>
</reference>
<dbReference type="InterPro" id="IPR011712">
    <property type="entry name" value="Sig_transdc_His_kin_sub3_dim/P"/>
</dbReference>
<evidence type="ECO:0000256" key="7">
    <source>
        <dbReference type="ARBA" id="ARBA00022840"/>
    </source>
</evidence>
<feature type="transmembrane region" description="Helical" evidence="9">
    <location>
        <begin position="109"/>
        <end position="130"/>
    </location>
</feature>
<feature type="domain" description="Signal transduction histidine kinase subgroup 3 dimerisation and phosphoacceptor" evidence="11">
    <location>
        <begin position="193"/>
        <end position="262"/>
    </location>
</feature>
<dbReference type="Pfam" id="PF07730">
    <property type="entry name" value="HisKA_3"/>
    <property type="match status" value="1"/>
</dbReference>
<proteinExistence type="predicted"/>
<keyword evidence="6 12" id="KW-0418">Kinase</keyword>
<dbReference type="GO" id="GO:0016020">
    <property type="term" value="C:membrane"/>
    <property type="evidence" value="ECO:0007669"/>
    <property type="project" value="InterPro"/>
</dbReference>
<dbReference type="EMBL" id="KX817190">
    <property type="protein sequence ID" value="AQW35079.1"/>
    <property type="molecule type" value="Genomic_DNA"/>
</dbReference>
<evidence type="ECO:0000256" key="3">
    <source>
        <dbReference type="ARBA" id="ARBA00022553"/>
    </source>
</evidence>
<feature type="transmembrane region" description="Helical" evidence="9">
    <location>
        <begin position="142"/>
        <end position="161"/>
    </location>
</feature>
<dbReference type="GO" id="GO:0000155">
    <property type="term" value="F:phosphorelay sensor kinase activity"/>
    <property type="evidence" value="ECO:0007669"/>
    <property type="project" value="InterPro"/>
</dbReference>
<dbReference type="InterPro" id="IPR050482">
    <property type="entry name" value="Sensor_HK_TwoCompSys"/>
</dbReference>
<evidence type="ECO:0000313" key="12">
    <source>
        <dbReference type="EMBL" id="AQW35079.1"/>
    </source>
</evidence>
<protein>
    <recommendedName>
        <fullName evidence="2">histidine kinase</fullName>
        <ecNumber evidence="2">2.7.13.3</ecNumber>
    </recommendedName>
</protein>
<dbReference type="Gene3D" id="1.20.5.1930">
    <property type="match status" value="1"/>
</dbReference>
<keyword evidence="9" id="KW-0812">Transmembrane</keyword>
<dbReference type="EC" id="2.7.13.3" evidence="2"/>
<evidence type="ECO:0000256" key="2">
    <source>
        <dbReference type="ARBA" id="ARBA00012438"/>
    </source>
</evidence>
<keyword evidence="9" id="KW-1133">Transmembrane helix</keyword>
<feature type="transmembrane region" description="Helical" evidence="9">
    <location>
        <begin position="44"/>
        <end position="62"/>
    </location>
</feature>
<dbReference type="Pfam" id="PF02518">
    <property type="entry name" value="HATPase_c"/>
    <property type="match status" value="1"/>
</dbReference>
<feature type="transmembrane region" description="Helical" evidence="9">
    <location>
        <begin position="69"/>
        <end position="89"/>
    </location>
</feature>
<evidence type="ECO:0000256" key="5">
    <source>
        <dbReference type="ARBA" id="ARBA00022741"/>
    </source>
</evidence>
<dbReference type="InterPro" id="IPR036890">
    <property type="entry name" value="HATPase_C_sf"/>
</dbReference>
<feature type="domain" description="Histidine kinase/HSP90-like ATPase" evidence="10">
    <location>
        <begin position="308"/>
        <end position="393"/>
    </location>
</feature>
<dbReference type="InterPro" id="IPR003594">
    <property type="entry name" value="HATPase_dom"/>
</dbReference>
<evidence type="ECO:0000256" key="1">
    <source>
        <dbReference type="ARBA" id="ARBA00000085"/>
    </source>
</evidence>
<dbReference type="GO" id="GO:0005524">
    <property type="term" value="F:ATP binding"/>
    <property type="evidence" value="ECO:0007669"/>
    <property type="project" value="UniProtKB-KW"/>
</dbReference>
<keyword evidence="7" id="KW-0067">ATP-binding</keyword>
<evidence type="ECO:0000259" key="11">
    <source>
        <dbReference type="Pfam" id="PF07730"/>
    </source>
</evidence>
<dbReference type="SUPFAM" id="SSF55874">
    <property type="entry name" value="ATPase domain of HSP90 chaperone/DNA topoisomerase II/histidine kinase"/>
    <property type="match status" value="1"/>
</dbReference>
<keyword evidence="4" id="KW-0808">Transferase</keyword>
<accession>A0A1S6QMQ9</accession>
<keyword evidence="3" id="KW-0597">Phosphoprotein</keyword>
<evidence type="ECO:0000259" key="10">
    <source>
        <dbReference type="Pfam" id="PF02518"/>
    </source>
</evidence>
<keyword evidence="9" id="KW-0472">Membrane</keyword>
<evidence type="ECO:0000256" key="8">
    <source>
        <dbReference type="ARBA" id="ARBA00023012"/>
    </source>
</evidence>
<keyword evidence="5" id="KW-0547">Nucleotide-binding</keyword>
<dbReference type="Gene3D" id="3.30.565.10">
    <property type="entry name" value="Histidine kinase-like ATPase, C-terminal domain"/>
    <property type="match status" value="1"/>
</dbReference>
<organism evidence="12">
    <name type="scientific">Streptomyces griseoruber</name>
    <dbReference type="NCBI Taxonomy" id="1943"/>
    <lineage>
        <taxon>Bacteria</taxon>
        <taxon>Bacillati</taxon>
        <taxon>Actinomycetota</taxon>
        <taxon>Actinomycetes</taxon>
        <taxon>Kitasatosporales</taxon>
        <taxon>Streptomycetaceae</taxon>
        <taxon>Streptomyces</taxon>
    </lineage>
</organism>
<dbReference type="PANTHER" id="PTHR24421">
    <property type="entry name" value="NITRATE/NITRITE SENSOR PROTEIN NARX-RELATED"/>
    <property type="match status" value="1"/>
</dbReference>
<keyword evidence="8" id="KW-0902">Two-component regulatory system</keyword>
<evidence type="ECO:0000256" key="9">
    <source>
        <dbReference type="SAM" id="Phobius"/>
    </source>
</evidence>
<dbReference type="AlphaFoldDB" id="A0A1S6QMQ9"/>
<evidence type="ECO:0000256" key="6">
    <source>
        <dbReference type="ARBA" id="ARBA00022777"/>
    </source>
</evidence>
<evidence type="ECO:0000256" key="4">
    <source>
        <dbReference type="ARBA" id="ARBA00022679"/>
    </source>
</evidence>
<dbReference type="GO" id="GO:0046983">
    <property type="term" value="F:protein dimerization activity"/>
    <property type="evidence" value="ECO:0007669"/>
    <property type="project" value="InterPro"/>
</dbReference>
<dbReference type="PANTHER" id="PTHR24421:SF10">
    <property type="entry name" value="NITRATE_NITRITE SENSOR PROTEIN NARQ"/>
    <property type="match status" value="1"/>
</dbReference>